<keyword evidence="3" id="KW-1185">Reference proteome</keyword>
<evidence type="ECO:0008006" key="4">
    <source>
        <dbReference type="Google" id="ProtNLM"/>
    </source>
</evidence>
<name>A0A8T0H900_CERPU</name>
<dbReference type="AlphaFoldDB" id="A0A8T0H900"/>
<keyword evidence="1" id="KW-0732">Signal</keyword>
<organism evidence="2 3">
    <name type="scientific">Ceratodon purpureus</name>
    <name type="common">Fire moss</name>
    <name type="synonym">Dicranum purpureum</name>
    <dbReference type="NCBI Taxonomy" id="3225"/>
    <lineage>
        <taxon>Eukaryota</taxon>
        <taxon>Viridiplantae</taxon>
        <taxon>Streptophyta</taxon>
        <taxon>Embryophyta</taxon>
        <taxon>Bryophyta</taxon>
        <taxon>Bryophytina</taxon>
        <taxon>Bryopsida</taxon>
        <taxon>Dicranidae</taxon>
        <taxon>Pseudoditrichales</taxon>
        <taxon>Ditrichaceae</taxon>
        <taxon>Ceratodon</taxon>
    </lineage>
</organism>
<dbReference type="EMBL" id="CM026428">
    <property type="protein sequence ID" value="KAG0567325.1"/>
    <property type="molecule type" value="Genomic_DNA"/>
</dbReference>
<reference evidence="2" key="1">
    <citation type="submission" date="2020-06" db="EMBL/GenBank/DDBJ databases">
        <title>WGS assembly of Ceratodon purpureus strain R40.</title>
        <authorList>
            <person name="Carey S.B."/>
            <person name="Jenkins J."/>
            <person name="Shu S."/>
            <person name="Lovell J.T."/>
            <person name="Sreedasyam A."/>
            <person name="Maumus F."/>
            <person name="Tiley G.P."/>
            <person name="Fernandez-Pozo N."/>
            <person name="Barry K."/>
            <person name="Chen C."/>
            <person name="Wang M."/>
            <person name="Lipzen A."/>
            <person name="Daum C."/>
            <person name="Saski C.A."/>
            <person name="Payton A.C."/>
            <person name="Mcbreen J.C."/>
            <person name="Conrad R.E."/>
            <person name="Kollar L.M."/>
            <person name="Olsson S."/>
            <person name="Huttunen S."/>
            <person name="Landis J.B."/>
            <person name="Wickett N.J."/>
            <person name="Johnson M.G."/>
            <person name="Rensing S.A."/>
            <person name="Grimwood J."/>
            <person name="Schmutz J."/>
            <person name="Mcdaniel S.F."/>
        </authorList>
    </citation>
    <scope>NUCLEOTIDE SEQUENCE</scope>
    <source>
        <strain evidence="2">R40</strain>
    </source>
</reference>
<sequence>MRSPRHIISKSMALLSVSLCSLYSSPDRSVTIDIVNFMIIRAYSESGFSPDGMAASLKPAPLTRASTRSKVVIPANLPVSANLSPPS</sequence>
<gene>
    <name evidence="2" type="ORF">KC19_7G126400</name>
</gene>
<comment type="caution">
    <text evidence="2">The sequence shown here is derived from an EMBL/GenBank/DDBJ whole genome shotgun (WGS) entry which is preliminary data.</text>
</comment>
<evidence type="ECO:0000313" key="2">
    <source>
        <dbReference type="EMBL" id="KAG0567325.1"/>
    </source>
</evidence>
<feature type="signal peptide" evidence="1">
    <location>
        <begin position="1"/>
        <end position="20"/>
    </location>
</feature>
<proteinExistence type="predicted"/>
<dbReference type="Proteomes" id="UP000822688">
    <property type="component" value="Chromosome 7"/>
</dbReference>
<evidence type="ECO:0000313" key="3">
    <source>
        <dbReference type="Proteomes" id="UP000822688"/>
    </source>
</evidence>
<feature type="chain" id="PRO_5035790162" description="Secreted protein" evidence="1">
    <location>
        <begin position="21"/>
        <end position="87"/>
    </location>
</feature>
<protein>
    <recommendedName>
        <fullName evidence="4">Secreted protein</fullName>
    </recommendedName>
</protein>
<accession>A0A8T0H900</accession>
<evidence type="ECO:0000256" key="1">
    <source>
        <dbReference type="SAM" id="SignalP"/>
    </source>
</evidence>